<name>A0ACA9SJ53_9GLOM</name>
<sequence length="171" mass="20077">AINYSGDRRIDTVIVGYLLNYYSDNAMNNAGWMFTVTKALPDLYDHNMDYYIHELLYKRCFGAKEVQIDTSLITRSDLFEGRFKPVHSLYINRELLRRPTTKPRDRSQVIQKITDFFSYEKVIEEVEELEEVFKEKKTGLFDVERHDPLISTTTNVRVVPLPGNIAYIELI</sequence>
<dbReference type="EMBL" id="CAJVQC010124948">
    <property type="protein sequence ID" value="CAG8839850.1"/>
    <property type="molecule type" value="Genomic_DNA"/>
</dbReference>
<dbReference type="Proteomes" id="UP000789920">
    <property type="component" value="Unassembled WGS sequence"/>
</dbReference>
<protein>
    <submittedName>
        <fullName evidence="1">20575_t:CDS:1</fullName>
    </submittedName>
</protein>
<organism evidence="1 2">
    <name type="scientific">Racocetra persica</name>
    <dbReference type="NCBI Taxonomy" id="160502"/>
    <lineage>
        <taxon>Eukaryota</taxon>
        <taxon>Fungi</taxon>
        <taxon>Fungi incertae sedis</taxon>
        <taxon>Mucoromycota</taxon>
        <taxon>Glomeromycotina</taxon>
        <taxon>Glomeromycetes</taxon>
        <taxon>Diversisporales</taxon>
        <taxon>Gigasporaceae</taxon>
        <taxon>Racocetra</taxon>
    </lineage>
</organism>
<evidence type="ECO:0000313" key="2">
    <source>
        <dbReference type="Proteomes" id="UP000789920"/>
    </source>
</evidence>
<evidence type="ECO:0000313" key="1">
    <source>
        <dbReference type="EMBL" id="CAG8839850.1"/>
    </source>
</evidence>
<feature type="non-terminal residue" evidence="1">
    <location>
        <position position="171"/>
    </location>
</feature>
<gene>
    <name evidence="1" type="ORF">RPERSI_LOCUS31205</name>
</gene>
<keyword evidence="2" id="KW-1185">Reference proteome</keyword>
<reference evidence="1" key="1">
    <citation type="submission" date="2021-06" db="EMBL/GenBank/DDBJ databases">
        <authorList>
            <person name="Kallberg Y."/>
            <person name="Tangrot J."/>
            <person name="Rosling A."/>
        </authorList>
    </citation>
    <scope>NUCLEOTIDE SEQUENCE</scope>
    <source>
        <strain evidence="1">MA461A</strain>
    </source>
</reference>
<comment type="caution">
    <text evidence="1">The sequence shown here is derived from an EMBL/GenBank/DDBJ whole genome shotgun (WGS) entry which is preliminary data.</text>
</comment>
<accession>A0ACA9SJ53</accession>
<proteinExistence type="predicted"/>
<feature type="non-terminal residue" evidence="1">
    <location>
        <position position="1"/>
    </location>
</feature>